<dbReference type="EMBL" id="JRPN01000019">
    <property type="protein sequence ID" value="KGT76908.1"/>
    <property type="molecule type" value="Genomic_DNA"/>
</dbReference>
<sequence>MHRARRGSQHQIPAQFFIAQEVAQIGAEIFICSELSGVNEDADDGHIAFCLARCDQRQVAIVEIAHRRHNPAL</sequence>
<evidence type="ECO:0000313" key="1">
    <source>
        <dbReference type="EMBL" id="APG15373.1"/>
    </source>
</evidence>
<reference evidence="2 3" key="1">
    <citation type="submission" date="2014-09" db="EMBL/GenBank/DDBJ databases">
        <title>Draft genome of Bradyrhizobium japonicum Is-34.</title>
        <authorList>
            <person name="Tsurumaru H."/>
            <person name="Yamakawa T."/>
            <person name="Hashimoto S."/>
            <person name="Okizaki K."/>
            <person name="Kanesaki Y."/>
            <person name="Yoshikawa H."/>
            <person name="Yajima S."/>
        </authorList>
    </citation>
    <scope>NUCLEOTIDE SEQUENCE [LARGE SCALE GENOMIC DNA]</scope>
    <source>
        <strain evidence="2 3">Is-34</strain>
    </source>
</reference>
<protein>
    <submittedName>
        <fullName evidence="2">Uncharacterized protein</fullName>
    </submittedName>
</protein>
<organism evidence="2 3">
    <name type="scientific">Bradyrhizobium japonicum</name>
    <dbReference type="NCBI Taxonomy" id="375"/>
    <lineage>
        <taxon>Bacteria</taxon>
        <taxon>Pseudomonadati</taxon>
        <taxon>Pseudomonadota</taxon>
        <taxon>Alphaproteobacteria</taxon>
        <taxon>Hyphomicrobiales</taxon>
        <taxon>Nitrobacteraceae</taxon>
        <taxon>Bradyrhizobium</taxon>
    </lineage>
</organism>
<dbReference type="Proteomes" id="UP000030377">
    <property type="component" value="Unassembled WGS sequence"/>
</dbReference>
<accession>A0A0A3YTB5</accession>
<dbReference type="STRING" id="375.BKD09_RS44500"/>
<evidence type="ECO:0000313" key="4">
    <source>
        <dbReference type="Proteomes" id="UP000181962"/>
    </source>
</evidence>
<evidence type="ECO:0000313" key="2">
    <source>
        <dbReference type="EMBL" id="KGT76908.1"/>
    </source>
</evidence>
<dbReference type="KEGG" id="bjp:RN69_39805"/>
<name>A0A0A3YTB5_BRAJP</name>
<evidence type="ECO:0000313" key="3">
    <source>
        <dbReference type="Proteomes" id="UP000030377"/>
    </source>
</evidence>
<gene>
    <name evidence="1" type="ORF">BKD09_44500</name>
    <name evidence="2" type="ORF">MA20_25405</name>
</gene>
<dbReference type="EMBL" id="CP017637">
    <property type="protein sequence ID" value="APG15373.1"/>
    <property type="molecule type" value="Genomic_DNA"/>
</dbReference>
<reference evidence="1 4" key="2">
    <citation type="submission" date="2016-11" db="EMBL/GenBank/DDBJ databases">
        <title>Complete Genome Sequence of Bradyrhizobium sp. strain J5, an isolated from soybean nodule in Hokkaido.</title>
        <authorList>
            <person name="Kanehara K."/>
        </authorList>
    </citation>
    <scope>NUCLEOTIDE SEQUENCE [LARGE SCALE GENOMIC DNA]</scope>
    <source>
        <strain evidence="1 4">J5</strain>
    </source>
</reference>
<dbReference type="Proteomes" id="UP000181962">
    <property type="component" value="Chromosome"/>
</dbReference>
<proteinExistence type="predicted"/>
<dbReference type="AlphaFoldDB" id="A0A0A3YTB5"/>